<keyword evidence="2" id="KW-1133">Transmembrane helix</keyword>
<proteinExistence type="predicted"/>
<dbReference type="NCBIfam" id="TIGR01451">
    <property type="entry name" value="B_ant_repeat"/>
    <property type="match status" value="9"/>
</dbReference>
<feature type="domain" description="DUF11" evidence="3">
    <location>
        <begin position="3821"/>
        <end position="3916"/>
    </location>
</feature>
<dbReference type="RefSeq" id="WP_263542168.1">
    <property type="nucleotide sequence ID" value="NZ_JAOVZO020000018.1"/>
</dbReference>
<feature type="domain" description="DUF6923" evidence="5">
    <location>
        <begin position="712"/>
        <end position="944"/>
    </location>
</feature>
<dbReference type="InterPro" id="IPR038081">
    <property type="entry name" value="CalX-like_sf"/>
</dbReference>
<name>A0A9X3YPQ3_9GAMM</name>
<feature type="domain" description="DUF11" evidence="3">
    <location>
        <begin position="3938"/>
        <end position="4043"/>
    </location>
</feature>
<feature type="domain" description="DUF11" evidence="3">
    <location>
        <begin position="1777"/>
        <end position="1867"/>
    </location>
</feature>
<evidence type="ECO:0000256" key="2">
    <source>
        <dbReference type="SAM" id="Phobius"/>
    </source>
</evidence>
<dbReference type="Gene3D" id="2.60.40.2030">
    <property type="match status" value="1"/>
</dbReference>
<accession>A0A9X3YPQ3</accession>
<dbReference type="Pfam" id="PF20009">
    <property type="entry name" value="GEVED"/>
    <property type="match status" value="1"/>
</dbReference>
<dbReference type="InterPro" id="IPR047589">
    <property type="entry name" value="DUF11_rpt"/>
</dbReference>
<dbReference type="Proteomes" id="UP001139971">
    <property type="component" value="Unassembled WGS sequence"/>
</dbReference>
<feature type="domain" description="DUF11" evidence="3">
    <location>
        <begin position="2725"/>
        <end position="2801"/>
    </location>
</feature>
<dbReference type="Gene3D" id="2.60.120.260">
    <property type="entry name" value="Galactose-binding domain-like"/>
    <property type="match status" value="1"/>
</dbReference>
<dbReference type="PANTHER" id="PTHR34819">
    <property type="entry name" value="LARGE CYSTEINE-RICH PERIPLASMIC PROTEIN OMCB"/>
    <property type="match status" value="1"/>
</dbReference>
<dbReference type="InterPro" id="IPR051172">
    <property type="entry name" value="Chlamydia_OmcB"/>
</dbReference>
<feature type="region of interest" description="Disordered" evidence="1">
    <location>
        <begin position="2300"/>
        <end position="2319"/>
    </location>
</feature>
<feature type="domain" description="GEVED" evidence="4">
    <location>
        <begin position="2240"/>
        <end position="2325"/>
    </location>
</feature>
<keyword evidence="7" id="KW-1185">Reference proteome</keyword>
<feature type="transmembrane region" description="Helical" evidence="2">
    <location>
        <begin position="4072"/>
        <end position="4094"/>
    </location>
</feature>
<evidence type="ECO:0000259" key="5">
    <source>
        <dbReference type="Pfam" id="PF21959"/>
    </source>
</evidence>
<dbReference type="InterPro" id="IPR054215">
    <property type="entry name" value="DUF6923"/>
</dbReference>
<dbReference type="InterPro" id="IPR001434">
    <property type="entry name" value="OmcB-like_DUF11"/>
</dbReference>
<organism evidence="6 7">
    <name type="scientific">Tahibacter soli</name>
    <dbReference type="NCBI Taxonomy" id="2983605"/>
    <lineage>
        <taxon>Bacteria</taxon>
        <taxon>Pseudomonadati</taxon>
        <taxon>Pseudomonadota</taxon>
        <taxon>Gammaproteobacteria</taxon>
        <taxon>Lysobacterales</taxon>
        <taxon>Rhodanobacteraceae</taxon>
        <taxon>Tahibacter</taxon>
    </lineage>
</organism>
<evidence type="ECO:0000313" key="6">
    <source>
        <dbReference type="EMBL" id="MDC8014618.1"/>
    </source>
</evidence>
<dbReference type="InterPro" id="IPR013783">
    <property type="entry name" value="Ig-like_fold"/>
</dbReference>
<gene>
    <name evidence="6" type="ORF">OD750_018890</name>
</gene>
<feature type="domain" description="DUF11" evidence="3">
    <location>
        <begin position="574"/>
        <end position="680"/>
    </location>
</feature>
<comment type="caution">
    <text evidence="6">The sequence shown here is derived from an EMBL/GenBank/DDBJ whole genome shotgun (WGS) entry which is preliminary data.</text>
</comment>
<dbReference type="EMBL" id="JAOVZO020000018">
    <property type="protein sequence ID" value="MDC8014618.1"/>
    <property type="molecule type" value="Genomic_DNA"/>
</dbReference>
<sequence length="4100" mass="403003">MHTTDITQAIRSTATSAVSSAQAQPAADTGRIVRSRTRVVAGWLAAALAMFYTMPQVNAAPGDNLALGKPVTMSGGNPADPTQHGANCVDGVTAGNYPTNTICRTTGAQTGANREWIEVDLGQDYVIDRVRLFNRTDGANGDFARWVVVTTRPSSLTGVTSDPQSTLDTAVNPSAPFVNKIAYATGNTAGVSYGTAQAAAYTSLDLQVGRHIARYVRIYSMKPAPTALNLAEIQVIEGPPPVRTIGNASFELPGVAASSFAQISETLVPGWSTTEPVAVPTTGASFVNGGDVEMWGNGFGGVLADNGLRFVELNAYSNGALSPYPLCVYPGETFQWRVSHRARGAAAQVDVARLRIAGQDIATFSDGTIQAGTHTCAPAPGYTCTAQAGSPTTAGWGRWEGSWTNAAPTPTAMTFEFAAISASGPGAGNFIDNVSITGLTAAVELSGDASGSETIPTANLPTLLVNGPVTVAQTIQLDITGGTAMRGVDYTTTPATGPITITIPVGTYDGTAATSISLAPYIQVTSDFAIEGDETIALGVGNPSGGLSIAGASGCRAGVATATYTILDLVQPQITVTKTAAPTPFQTGQPASYAITIENTGNATTVGNITLADTLPAGITLASASGTNWSCTGTTTLACTFTGTLAVGASTVLTLNVNVGLGAVSTGGNNSATARGGGDPDCPASGATAAHCTGTVNVSVVSGYVCSPSTIFVAQGTPTQLNAQTYGAGSTTFTPIGPAVWSYNAIAYRAADNFIYGVSGDLDAGHPANRLLRVDPGTGAVSNLGAITGALPASGSANVGVFDGAGNYIMAQSSEQRFMRVNLTTRVSTAVALAPAQAIAIADLAFANGFLWGADGGTNPAQMVRINPNNGAIARFNIPAAVIPTGVAFGAAWTFGNGNLGFSDNNTGNVYQVRVTNPTGTPTFARVSLSPGPTSGQNDGTSCVSPPIDLAISKTGPASVAPGGAISWTVTVTNNGPLASSGFTVTDTVPAGVTGIASPTPGCTVAGSTVTCVGGTLASGASFAFTINAVAPNPFATPITNAASVEGNETDPVPGNNTATHTITPPPPANVAVSKALTGESGTIAGQAEPGEQLTYTIALTNTGGQAATGYGVTDTLDPNVTYVSSTGGGAFAAGAVTWTGLTVPAGGMLTLQIVVQVNNPIPDGVSRIGNAAYQTGGTPPNCTTSPLPANCTSIPTVAKVTHEKVAGVPATTGTPNEYRITYTVTVTNHGGSGGTYDLADTLTFNGATVTAITPPTYASTTGDVQSGTPGTFAPPGGGTIVTGETIGALGVETWTYTVTYTIANPAVAANCATPAGGLRNSAALGGGTTGVPPVAICSGAPNVSILKAAATPVPTGTPNQFTLTYTVDVTNTGTLAGSYDLGDTFAFNGATVNTVSAAAYSSTSGDTQTGTLGAFGAPTGGTIVTGEAIAVGGAERWIYSVTYTVTNAATAQNCASPTGGLRNSAELGGAMNGQATICTGAPAVGIAKAVSGPTPTGIVNQYRLSYLVTVRNDGTLPGTYDLTDAFTLPGATGVTVGAVTHGGADPLATTLGTLTAAGGSIVTNETIAAGALETYAYDVVFTIANPATVGVCSASGGLRNQAALGGSSAGFVGTCSDVPNIVVTKVASAPAATGAPNQYVIAYVVTVNNTGSAAGLYDLTDAFAYNGAVVDAVSAVSHAGTDSLSTTLGALTTAGGTIVNAEPIGAATSETYSYSVVLTLTNPATANDCASPSGGLRNTAALGGAVSGSGSACSGAPVIAVSKALTGESGTQAGIAEPGETLTYTITLTNTGSAAETNYPVTDALDPNTVFVSATGGGTYAAGNVNWTGLTVAAGGTTTVTVTVIVSAPIAPGVAQIGNVAYQTGTTPPACPPASPQCVLVPTAGSVTVSKALTGESGTQAGIAEPGEQLTYTITLTNAGGSAALNFSVTDQLDPNTAFVSATNGGTFSAGAVSWTGLTVPAGGTLTLTVVVTVNSPIPPGVTQIGNVAYETGSSPPACPPASPQCVLVPTAAQVAIVKALASESGTQPGVAEPGEQLTYTITLTNTGGSNATNYAVTDGLDPNVGFVSASNGGAPAGANVQWTGLTVPAGGSVVLTVVVSVDTPIPPGVTAIGNVAYNPTVGPPNCGVVPLPPNCTSTPTPDLTDFGDAPDSFGTLLASNGARHAAANLNVGANTAPLMLGATIDAEADGVPDPGALGDDGTGIDDEDVLFGSITLQPGTTSASLDVPVANATGGPANLYAWIDFNGNGVFNAAEAGNCPPVPAAVTSVTCTWSGLAPLVDGFETYARLRLTTQTLAAGTAPNGGDARAQGPASDGEVEDHRVVVATTLPLTCEAPFVDTFGTFAAAPGAFAGWGQALPAGTTTYAFQAGSAAPANTVGAGQYALLTNPSRSHATAWQNVPDHTVGDTDGFMLVVNGSPGPGVFYRQTFSGLIIGARYRFFSSLANVVAGLNLGLPNVTLRVVDPATNAVLASTNTGDIPEDPAGAMTWHSHQLIFTATQSSIRLELANNSGVGGGNDVALDDIGFAQVCELGDAPDSYATLNASDGAGHLFPGTGLSLGSGVPDGEVDGQPGIDADGDDLNGSDDENAFPGGAASLVIAAPYVLAVPVDTTSGDATACAWLDLDQNGGFGAAEGQCQPLAAGATTAGFAWSGAATTGLAVGSTYLRLRIERNGILPANLGTTDFAGVRGPGEVEDYVVPVLAPANVTLAKALSAEDGSVANVAEPGEQLTYTITLTNSGGVPAANYGATDTLDPNTAFVSATNGGAFAAGSVTWSGLTVPANGNLVLTVVVTVNAPIPPGVAQIGNVAYETGTTPPPCPPAGGQCVVTPTAAQISLTKTGGTPVATGTPNQFSITYVATARNDGGSAGLYTLTDALSFNGATVNAISTPAYATTTGDTQTGTPGTFVPPTGGTIVTGEGLAPLGVETWTYTVTYTVTDPVLAANCGSPTGGLRNSAAIAGDTAATCSGASNVNIVKTAGAPVPLGPPNQFALTYTVEVTNSGTLAGSYGLDDVLTFNGASVNSVSAPAFSSPNGGTQTGTLGSFGLGGGTIVTAEPIAVGGVEIWTYTVGYTVTDAATAQNCASPAGGLRNNAALGGSFNGSSTTCTGAPAVAIGKSASGPVPTGALNEYAITYLVNVQNNGTLPGTYNLADTFTFPGATGISVSPVAHAGSDPLATTLGTLTIIGGTIVTNETIAAGADENYTYTVTFTIADPAAVGSCATSGGLRNNASLGGSSSGQVNTCSDVPNVTIAKTGGTPVPTGTPNQFAITYVVTATNGGAAAGVYDLADAFAFNGATVNGVSVVTHGGADPLSTVLGTLTAAGGTIVNDEPIAGAGAESYTYTVTYTVTDPALAANCGSPSGGLRNTAALGGSVSGSASTCSGAANVGVVKSASAPVPTGTPNQFTLTYTVNVANAGTIAGNYDLSDVLTFNGATVNSVTAPAFGSASGDPQTGTLGAFGTGGGTIVTDEPIAAGGAERWTYTVTYTVTDPATAQNCASPSGGLRNRAAFGGTFSGQGTTCTGAPAVVIGKSATGPTPTGALNQYSITYVVNVQNNGTLAGTYGLTDAFTLPGTTGVTVGAVTHGGGDPLATTLGTLTAAGGTIVTNETIAAGASETYTYVVTFTVADPAVVGSCSATGGLRNNASLGGSSSGQVNTCSDVPNVTIGKTGGTPVPTGTPNQFAITYVVTATNGGAATGVYDLADAFAFNGATVNGVSVVTHGGADPLSTALGTLTAAGGTIVTDEPIAGGSAESYTYTVTYTVTDPVAANDCATPTAGLRNNANLGGSVTGGATTCSGAPNTTIAKALTAEGGTVAGTAEPGELLTYTITLTNGGSVAQTNYGVTDALDPNVVFVSASNGGVAAAGQVTWTGLTVPAGGNLALTVAVRVVDPVPAGVAAIGNVAYQTGTTPTDCTVVPRPANCTSIPTQPGVPQLSIAKSANAATAMPNGTVTYTIVVRNIGTAAAIDAQIADPMPAGVASYAWTCAAAGGVACPNASGTGAIAETVPAFPIGGMLTYTVTATLTATPPANLVNVASVTPTGLGVCAPSGSPPPCSSTVSVVVGASTPLPVPALGVWALMLLGLGIAAAAWRRRGAM</sequence>
<keyword evidence="2" id="KW-0472">Membrane</keyword>
<evidence type="ECO:0000259" key="4">
    <source>
        <dbReference type="Pfam" id="PF20009"/>
    </source>
</evidence>
<dbReference type="InterPro" id="IPR008979">
    <property type="entry name" value="Galactose-bd-like_sf"/>
</dbReference>
<dbReference type="SUPFAM" id="SSF49785">
    <property type="entry name" value="Galactose-binding domain-like"/>
    <property type="match status" value="1"/>
</dbReference>
<dbReference type="SUPFAM" id="SSF141072">
    <property type="entry name" value="CalX-like"/>
    <property type="match status" value="1"/>
</dbReference>
<dbReference type="InterPro" id="IPR045474">
    <property type="entry name" value="GEVED"/>
</dbReference>
<keyword evidence="2" id="KW-0812">Transmembrane</keyword>
<feature type="domain" description="DUF11" evidence="3">
    <location>
        <begin position="949"/>
        <end position="1063"/>
    </location>
</feature>
<evidence type="ECO:0000256" key="1">
    <source>
        <dbReference type="SAM" id="MobiDB-lite"/>
    </source>
</evidence>
<reference evidence="6" key="1">
    <citation type="submission" date="2023-02" db="EMBL/GenBank/DDBJ databases">
        <title>Tahibacter soli sp. nov. isolated from soil.</title>
        <authorList>
            <person name="Baek J.H."/>
            <person name="Lee J.K."/>
            <person name="Choi D.G."/>
            <person name="Jeon C.O."/>
        </authorList>
    </citation>
    <scope>NUCLEOTIDE SEQUENCE</scope>
    <source>
        <strain evidence="6">BL</strain>
    </source>
</reference>
<feature type="domain" description="DUF11" evidence="3">
    <location>
        <begin position="1906"/>
        <end position="1978"/>
    </location>
</feature>
<evidence type="ECO:0000259" key="3">
    <source>
        <dbReference type="Pfam" id="PF01345"/>
    </source>
</evidence>
<dbReference type="Gene3D" id="2.60.40.10">
    <property type="entry name" value="Immunoglobulins"/>
    <property type="match status" value="1"/>
</dbReference>
<feature type="domain" description="DUF11" evidence="3">
    <location>
        <begin position="2033"/>
        <end position="2106"/>
    </location>
</feature>
<feature type="domain" description="DUF11" evidence="3">
    <location>
        <begin position="1087"/>
        <end position="1163"/>
    </location>
</feature>
<dbReference type="SUPFAM" id="SSF63825">
    <property type="entry name" value="YWTD domain"/>
    <property type="match status" value="1"/>
</dbReference>
<protein>
    <submittedName>
        <fullName evidence="6">GEVED domain-containing protein</fullName>
    </submittedName>
</protein>
<dbReference type="Pfam" id="PF01345">
    <property type="entry name" value="DUF11"/>
    <property type="match status" value="9"/>
</dbReference>
<dbReference type="Pfam" id="PF21959">
    <property type="entry name" value="DUF6923"/>
    <property type="match status" value="1"/>
</dbReference>
<evidence type="ECO:0000313" key="7">
    <source>
        <dbReference type="Proteomes" id="UP001139971"/>
    </source>
</evidence>